<dbReference type="RefSeq" id="WP_045106619.1">
    <property type="nucleotide sequence ID" value="NZ_LN681225.1"/>
</dbReference>
<dbReference type="KEGG" id="lha:LHA_2399"/>
<keyword evidence="3" id="KW-1185">Reference proteome</keyword>
<keyword evidence="1" id="KW-0812">Transmembrane</keyword>
<keyword evidence="1" id="KW-1133">Transmembrane helix</keyword>
<dbReference type="NCBIfam" id="NF038220">
    <property type="entry name" value="IcmT_TraK"/>
    <property type="match status" value="1"/>
</dbReference>
<dbReference type="OrthoDB" id="5659989at2"/>
<dbReference type="PATRIC" id="fig|449.7.peg.64"/>
<dbReference type="STRING" id="449.LHA_2399"/>
<protein>
    <submittedName>
        <fullName evidence="2">Component of the Dot/Icm secretion system</fullName>
    </submittedName>
</protein>
<dbReference type="HOGENOM" id="CLU_180734_1_0_6"/>
<dbReference type="AlphaFoldDB" id="A0A0A8UXC8"/>
<accession>A0A0A8UXC8</accession>
<sequence>MAAGGFAETAHWRDSARSTRFFMVDARAAFPIFLFLMHIRIWTGVLVLVSAIFFGIIEHYGFTVPVFLRWLRQVLAGSVKSSQPWWRH</sequence>
<gene>
    <name evidence="2" type="primary">icmT</name>
    <name evidence="2" type="ORF">LHA_2399</name>
</gene>
<evidence type="ECO:0000313" key="3">
    <source>
        <dbReference type="Proteomes" id="UP000032803"/>
    </source>
</evidence>
<reference evidence="3" key="1">
    <citation type="submission" date="2014-09" db="EMBL/GenBank/DDBJ databases">
        <authorList>
            <person name="Gomez-Valero L."/>
        </authorList>
    </citation>
    <scope>NUCLEOTIDE SEQUENCE [LARGE SCALE GENOMIC DNA]</scope>
    <source>
        <strain evidence="3">ATCC35250</strain>
    </source>
</reference>
<organism evidence="2 3">
    <name type="scientific">Legionella hackeliae</name>
    <dbReference type="NCBI Taxonomy" id="449"/>
    <lineage>
        <taxon>Bacteria</taxon>
        <taxon>Pseudomonadati</taxon>
        <taxon>Pseudomonadota</taxon>
        <taxon>Gammaproteobacteria</taxon>
        <taxon>Legionellales</taxon>
        <taxon>Legionellaceae</taxon>
        <taxon>Legionella</taxon>
    </lineage>
</organism>
<proteinExistence type="predicted"/>
<dbReference type="EMBL" id="LN681225">
    <property type="protein sequence ID" value="CEK11414.1"/>
    <property type="molecule type" value="Genomic_DNA"/>
</dbReference>
<dbReference type="Proteomes" id="UP000032803">
    <property type="component" value="Chromosome I"/>
</dbReference>
<evidence type="ECO:0000256" key="1">
    <source>
        <dbReference type="SAM" id="Phobius"/>
    </source>
</evidence>
<feature type="transmembrane region" description="Helical" evidence="1">
    <location>
        <begin position="45"/>
        <end position="68"/>
    </location>
</feature>
<evidence type="ECO:0000313" key="2">
    <source>
        <dbReference type="EMBL" id="CEK11414.1"/>
    </source>
</evidence>
<feature type="transmembrane region" description="Helical" evidence="1">
    <location>
        <begin position="21"/>
        <end position="39"/>
    </location>
</feature>
<keyword evidence="1" id="KW-0472">Membrane</keyword>
<dbReference type="InterPro" id="IPR047756">
    <property type="entry name" value="IcmT-like"/>
</dbReference>
<name>A0A0A8UXC8_LEGHA</name>